<feature type="transmembrane region" description="Helical" evidence="7">
    <location>
        <begin position="303"/>
        <end position="321"/>
    </location>
</feature>
<feature type="transmembrane region" description="Helical" evidence="7">
    <location>
        <begin position="240"/>
        <end position="259"/>
    </location>
</feature>
<dbReference type="GO" id="GO:0009246">
    <property type="term" value="P:enterobacterial common antigen biosynthetic process"/>
    <property type="evidence" value="ECO:0007669"/>
    <property type="project" value="TreeGrafter"/>
</dbReference>
<keyword evidence="10" id="KW-1185">Reference proteome</keyword>
<dbReference type="PANTHER" id="PTHR40074:SF2">
    <property type="entry name" value="O-ACETYLTRANSFERASE WECH"/>
    <property type="match status" value="1"/>
</dbReference>
<protein>
    <submittedName>
        <fullName evidence="9">Acyltransferase</fullName>
    </submittedName>
</protein>
<dbReference type="Proteomes" id="UP000674938">
    <property type="component" value="Unassembled WGS sequence"/>
</dbReference>
<evidence type="ECO:0000259" key="8">
    <source>
        <dbReference type="Pfam" id="PF01757"/>
    </source>
</evidence>
<dbReference type="EMBL" id="JAEEGA010000012">
    <property type="protein sequence ID" value="MBP1042731.1"/>
    <property type="molecule type" value="Genomic_DNA"/>
</dbReference>
<feature type="transmembrane region" description="Helical" evidence="7">
    <location>
        <begin position="204"/>
        <end position="228"/>
    </location>
</feature>
<keyword evidence="9" id="KW-0012">Acyltransferase</keyword>
<evidence type="ECO:0000256" key="5">
    <source>
        <dbReference type="ARBA" id="ARBA00022989"/>
    </source>
</evidence>
<gene>
    <name evidence="9" type="ORF">I6N95_17070</name>
</gene>
<comment type="similarity">
    <text evidence="2">Belongs to the acyltransferase 3 family.</text>
</comment>
<keyword evidence="5 7" id="KW-1133">Transmembrane helix</keyword>
<dbReference type="RefSeq" id="WP_209530187.1">
    <property type="nucleotide sequence ID" value="NZ_JAEEGA010000012.1"/>
</dbReference>
<evidence type="ECO:0000256" key="1">
    <source>
        <dbReference type="ARBA" id="ARBA00004651"/>
    </source>
</evidence>
<dbReference type="Pfam" id="PF01757">
    <property type="entry name" value="Acyl_transf_3"/>
    <property type="match status" value="1"/>
</dbReference>
<evidence type="ECO:0000256" key="6">
    <source>
        <dbReference type="ARBA" id="ARBA00023136"/>
    </source>
</evidence>
<dbReference type="PANTHER" id="PTHR40074">
    <property type="entry name" value="O-ACETYLTRANSFERASE WECH"/>
    <property type="match status" value="1"/>
</dbReference>
<keyword evidence="6 7" id="KW-0472">Membrane</keyword>
<dbReference type="InterPro" id="IPR002656">
    <property type="entry name" value="Acyl_transf_3_dom"/>
</dbReference>
<evidence type="ECO:0000313" key="10">
    <source>
        <dbReference type="Proteomes" id="UP000674938"/>
    </source>
</evidence>
<feature type="transmembrane region" description="Helical" evidence="7">
    <location>
        <begin position="125"/>
        <end position="142"/>
    </location>
</feature>
<dbReference type="GO" id="GO:0005886">
    <property type="term" value="C:plasma membrane"/>
    <property type="evidence" value="ECO:0007669"/>
    <property type="project" value="UniProtKB-SubCell"/>
</dbReference>
<organism evidence="9 10">
    <name type="scientific">Vagococcus allomyrinae</name>
    <dbReference type="NCBI Taxonomy" id="2794353"/>
    <lineage>
        <taxon>Bacteria</taxon>
        <taxon>Bacillati</taxon>
        <taxon>Bacillota</taxon>
        <taxon>Bacilli</taxon>
        <taxon>Lactobacillales</taxon>
        <taxon>Enterococcaceae</taxon>
        <taxon>Vagococcus</taxon>
    </lineage>
</organism>
<keyword evidence="3" id="KW-1003">Cell membrane</keyword>
<keyword evidence="9" id="KW-0808">Transferase</keyword>
<accession>A0A940SX02</accession>
<feature type="transmembrane region" description="Helical" evidence="7">
    <location>
        <begin position="60"/>
        <end position="82"/>
    </location>
</feature>
<evidence type="ECO:0000313" key="9">
    <source>
        <dbReference type="EMBL" id="MBP1042731.1"/>
    </source>
</evidence>
<sequence length="370" mass="42876">MASTHGSQSIYLISKRKKEQAMPASQRNYQSIDLMKYIAALMVIGVHTKLFMPFSQLLNFAFANVLARIAVPFFFITSAYFLKRGIEHKTNYLQHYLLSLLKGYLIWSVLYLPVGINWIADNYDLPFYLYPVALIVGLFYVGTYYHLWYIPALIIAILIVHWLLKKTNYPTLFAAAILLYGFGSLETYYGLITNPTLLAIVNRYMALFITTRNGLFYGSIFVAIGFFLWDYQDKLQKIPYTKGLVVSIGLLMIEACFIFDKTRLDMNFLLSLVPLSFFLFIFLKETLIGFTFNSNRLRDYAKYYYFTHAFFLVLIPSLAQLIDCQQLWDSQGLLRFGLTLLSTHLACLLLIHLKQQTTLPWKLSALLRHL</sequence>
<evidence type="ECO:0000256" key="2">
    <source>
        <dbReference type="ARBA" id="ARBA00007400"/>
    </source>
</evidence>
<keyword evidence="4 7" id="KW-0812">Transmembrane</keyword>
<feature type="transmembrane region" description="Helical" evidence="7">
    <location>
        <begin position="266"/>
        <end position="283"/>
    </location>
</feature>
<evidence type="ECO:0000256" key="7">
    <source>
        <dbReference type="SAM" id="Phobius"/>
    </source>
</evidence>
<evidence type="ECO:0000256" key="4">
    <source>
        <dbReference type="ARBA" id="ARBA00022692"/>
    </source>
</evidence>
<reference evidence="9" key="1">
    <citation type="submission" date="2020-12" db="EMBL/GenBank/DDBJ databases">
        <title>Vagococcus allomyrinae sp. nov. and Enterococcus lavae sp. nov., isolated from the larvae of Allomyrina dichotoma.</title>
        <authorList>
            <person name="Lee S.D."/>
        </authorList>
    </citation>
    <scope>NUCLEOTIDE SEQUENCE</scope>
    <source>
        <strain evidence="9">BWB3-3</strain>
    </source>
</reference>
<proteinExistence type="inferred from homology"/>
<comment type="subcellular location">
    <subcellularLocation>
        <location evidence="1">Cell membrane</location>
        <topology evidence="1">Multi-pass membrane protein</topology>
    </subcellularLocation>
</comment>
<feature type="transmembrane region" description="Helical" evidence="7">
    <location>
        <begin position="103"/>
        <end position="119"/>
    </location>
</feature>
<name>A0A940SX02_9ENTE</name>
<feature type="domain" description="Acyltransferase 3" evidence="8">
    <location>
        <begin position="30"/>
        <end position="351"/>
    </location>
</feature>
<dbReference type="GO" id="GO:0016413">
    <property type="term" value="F:O-acetyltransferase activity"/>
    <property type="evidence" value="ECO:0007669"/>
    <property type="project" value="TreeGrafter"/>
</dbReference>
<dbReference type="AlphaFoldDB" id="A0A940SX02"/>
<feature type="transmembrane region" description="Helical" evidence="7">
    <location>
        <begin position="170"/>
        <end position="192"/>
    </location>
</feature>
<feature type="transmembrane region" description="Helical" evidence="7">
    <location>
        <begin position="333"/>
        <end position="353"/>
    </location>
</feature>
<comment type="caution">
    <text evidence="9">The sequence shown here is derived from an EMBL/GenBank/DDBJ whole genome shotgun (WGS) entry which is preliminary data.</text>
</comment>
<feature type="transmembrane region" description="Helical" evidence="7">
    <location>
        <begin position="147"/>
        <end position="164"/>
    </location>
</feature>
<evidence type="ECO:0000256" key="3">
    <source>
        <dbReference type="ARBA" id="ARBA00022475"/>
    </source>
</evidence>